<reference evidence="1 2" key="1">
    <citation type="submission" date="2016-09" db="EMBL/GenBank/DDBJ databases">
        <title>Genomic Taxonomy of the Vibrionaceae.</title>
        <authorList>
            <person name="Gonzalez-Castillo A."/>
            <person name="Gomez-Gil B."/>
            <person name="Enciso-Ibarra K."/>
        </authorList>
    </citation>
    <scope>NUCLEOTIDE SEQUENCE [LARGE SCALE GENOMIC DNA]</scope>
    <source>
        <strain evidence="1 2">CAIM 1902</strain>
    </source>
</reference>
<evidence type="ECO:0000313" key="2">
    <source>
        <dbReference type="Proteomes" id="UP000186039"/>
    </source>
</evidence>
<comment type="caution">
    <text evidence="1">The sequence shown here is derived from an EMBL/GenBank/DDBJ whole genome shotgun (WGS) entry which is preliminary data.</text>
</comment>
<dbReference type="RefSeq" id="WP_075715157.1">
    <property type="nucleotide sequence ID" value="NZ_AP019655.1"/>
</dbReference>
<dbReference type="SUPFAM" id="SSF47413">
    <property type="entry name" value="lambda repressor-like DNA-binding domains"/>
    <property type="match status" value="1"/>
</dbReference>
<sequence>MIRTVDIMKMLKARHGNISNRELAKKIGLSNYIVNICFRGHSLSVDNALRFADELGLDRYAVLIGNLCEKHLVSQQAREMLAALIGEDIKLKPDRITEVLREASKKETTHTDI</sequence>
<dbReference type="Proteomes" id="UP000186039">
    <property type="component" value="Unassembled WGS sequence"/>
</dbReference>
<organism evidence="1 2">
    <name type="scientific">Vibrio panuliri</name>
    <dbReference type="NCBI Taxonomy" id="1381081"/>
    <lineage>
        <taxon>Bacteria</taxon>
        <taxon>Pseudomonadati</taxon>
        <taxon>Pseudomonadota</taxon>
        <taxon>Gammaproteobacteria</taxon>
        <taxon>Vibrionales</taxon>
        <taxon>Vibrionaceae</taxon>
        <taxon>Vibrio</taxon>
    </lineage>
</organism>
<gene>
    <name evidence="1" type="ORF">BIY20_01065</name>
</gene>
<dbReference type="InterPro" id="IPR010982">
    <property type="entry name" value="Lambda_DNA-bd_dom_sf"/>
</dbReference>
<name>A0ABX3FI78_9VIBR</name>
<dbReference type="EMBL" id="MJMH01000173">
    <property type="protein sequence ID" value="OLQ91430.1"/>
    <property type="molecule type" value="Genomic_DNA"/>
</dbReference>
<proteinExistence type="predicted"/>
<evidence type="ECO:0000313" key="1">
    <source>
        <dbReference type="EMBL" id="OLQ91430.1"/>
    </source>
</evidence>
<keyword evidence="2" id="KW-1185">Reference proteome</keyword>
<accession>A0ABX3FI78</accession>
<protein>
    <recommendedName>
        <fullName evidence="3">HTH cro/C1-type domain-containing protein</fullName>
    </recommendedName>
</protein>
<evidence type="ECO:0008006" key="3">
    <source>
        <dbReference type="Google" id="ProtNLM"/>
    </source>
</evidence>